<proteinExistence type="inferred from homology"/>
<evidence type="ECO:0000256" key="11">
    <source>
        <dbReference type="SAM" id="Coils"/>
    </source>
</evidence>
<name>A0ABP7WXT1_9SPHI</name>
<dbReference type="HAMAP" id="MF_00172">
    <property type="entry name" value="Meth_synth"/>
    <property type="match status" value="1"/>
</dbReference>
<dbReference type="InterPro" id="IPR006276">
    <property type="entry name" value="Cobalamin-indep_Met_synthase"/>
</dbReference>
<dbReference type="PANTHER" id="PTHR30519">
    <property type="entry name" value="5-METHYLTETRAHYDROPTEROYLTRIGLUTAMATE--HOMOCYSTEINE METHYLTRANSFERASE"/>
    <property type="match status" value="1"/>
</dbReference>
<evidence type="ECO:0000256" key="3">
    <source>
        <dbReference type="ARBA" id="ARBA00009553"/>
    </source>
</evidence>
<feature type="binding site" evidence="10">
    <location>
        <position position="507"/>
    </location>
    <ligand>
        <name>L-methionine</name>
        <dbReference type="ChEBI" id="CHEBI:57844"/>
    </ligand>
</feature>
<feature type="binding site" evidence="10">
    <location>
        <position position="688"/>
    </location>
    <ligand>
        <name>Zn(2+)</name>
        <dbReference type="ChEBI" id="CHEBI:29105"/>
        <note>catalytic</note>
    </ligand>
</feature>
<evidence type="ECO:0000256" key="8">
    <source>
        <dbReference type="ARBA" id="ARBA00022833"/>
    </source>
</evidence>
<dbReference type="InterPro" id="IPR013215">
    <property type="entry name" value="Cbl-indep_Met_Synth_N"/>
</dbReference>
<dbReference type="CDD" id="cd03312">
    <property type="entry name" value="CIMS_N_terminal_like"/>
    <property type="match status" value="1"/>
</dbReference>
<keyword evidence="9 10" id="KW-0486">Methionine biosynthesis</keyword>
<dbReference type="PIRSF" id="PIRSF000382">
    <property type="entry name" value="MeTrfase_B12_ind"/>
    <property type="match status" value="1"/>
</dbReference>
<dbReference type="NCBIfam" id="TIGR01371">
    <property type="entry name" value="met_syn_B12ind"/>
    <property type="match status" value="1"/>
</dbReference>
<evidence type="ECO:0000256" key="9">
    <source>
        <dbReference type="ARBA" id="ARBA00023167"/>
    </source>
</evidence>
<evidence type="ECO:0000256" key="4">
    <source>
        <dbReference type="ARBA" id="ARBA00022603"/>
    </source>
</evidence>
<feature type="active site" description="Proton donor" evidence="10">
    <location>
        <position position="717"/>
    </location>
</feature>
<evidence type="ECO:0000313" key="14">
    <source>
        <dbReference type="EMBL" id="GAA4098758.1"/>
    </source>
</evidence>
<comment type="caution">
    <text evidence="10">Lacks conserved residue(s) required for the propagation of feature annotation.</text>
</comment>
<keyword evidence="15" id="KW-1185">Reference proteome</keyword>
<evidence type="ECO:0000256" key="1">
    <source>
        <dbReference type="ARBA" id="ARBA00002777"/>
    </source>
</evidence>
<evidence type="ECO:0000256" key="10">
    <source>
        <dbReference type="HAMAP-Rule" id="MF_00172"/>
    </source>
</evidence>
<feature type="binding site" evidence="10">
    <location>
        <position position="628"/>
    </location>
    <ligand>
        <name>5-methyltetrahydropteroyltri-L-glutamate</name>
        <dbReference type="ChEBI" id="CHEBI:58207"/>
    </ligand>
</feature>
<comment type="caution">
    <text evidence="14">The sequence shown here is derived from an EMBL/GenBank/DDBJ whole genome shotgun (WGS) entry which is preliminary data.</text>
</comment>
<dbReference type="EC" id="2.1.1.14" evidence="10"/>
<evidence type="ECO:0000256" key="2">
    <source>
        <dbReference type="ARBA" id="ARBA00004681"/>
    </source>
</evidence>
<keyword evidence="5 10" id="KW-0028">Amino-acid biosynthesis</keyword>
<feature type="binding site" evidence="10">
    <location>
        <position position="134"/>
    </location>
    <ligand>
        <name>5-methyltetrahydropteroyltri-L-glutamate</name>
        <dbReference type="ChEBI" id="CHEBI:58207"/>
    </ligand>
</feature>
<dbReference type="InterPro" id="IPR002629">
    <property type="entry name" value="Met_Synth_C/arc"/>
</dbReference>
<feature type="binding site" evidence="10">
    <location>
        <position position="584"/>
    </location>
    <ligand>
        <name>5-methyltetrahydropteroyltri-L-glutamate</name>
        <dbReference type="ChEBI" id="CHEBI:58207"/>
    </ligand>
</feature>
<evidence type="ECO:0000259" key="13">
    <source>
        <dbReference type="Pfam" id="PF08267"/>
    </source>
</evidence>
<feature type="binding site" evidence="10">
    <location>
        <begin position="538"/>
        <end position="539"/>
    </location>
    <ligand>
        <name>5-methyltetrahydropteroyltri-L-glutamate</name>
        <dbReference type="ChEBI" id="CHEBI:58207"/>
    </ligand>
</feature>
<feature type="binding site" evidence="10">
    <location>
        <position position="749"/>
    </location>
    <ligand>
        <name>Zn(2+)</name>
        <dbReference type="ChEBI" id="CHEBI:29105"/>
        <note>catalytic</note>
    </ligand>
</feature>
<evidence type="ECO:0000256" key="7">
    <source>
        <dbReference type="ARBA" id="ARBA00022723"/>
    </source>
</evidence>
<keyword evidence="4 10" id="KW-0489">Methyltransferase</keyword>
<organism evidence="14 15">
    <name type="scientific">Mucilaginibacter panaciglaebae</name>
    <dbReference type="NCBI Taxonomy" id="502331"/>
    <lineage>
        <taxon>Bacteria</taxon>
        <taxon>Pseudomonadati</taxon>
        <taxon>Bacteroidota</taxon>
        <taxon>Sphingobacteriia</taxon>
        <taxon>Sphingobacteriales</taxon>
        <taxon>Sphingobacteriaceae</taxon>
        <taxon>Mucilaginibacter</taxon>
    </lineage>
</organism>
<feature type="binding site" evidence="10">
    <location>
        <position position="622"/>
    </location>
    <ligand>
        <name>L-homocysteine</name>
        <dbReference type="ChEBI" id="CHEBI:58199"/>
    </ligand>
</feature>
<dbReference type="NCBIfam" id="NF003556">
    <property type="entry name" value="PRK05222.1"/>
    <property type="match status" value="1"/>
</dbReference>
<gene>
    <name evidence="10 14" type="primary">metE</name>
    <name evidence="14" type="ORF">GCM10022392_23350</name>
</gene>
<feature type="binding site" evidence="10">
    <location>
        <position position="622"/>
    </location>
    <ligand>
        <name>L-methionine</name>
        <dbReference type="ChEBI" id="CHEBI:57844"/>
    </ligand>
</feature>
<dbReference type="SUPFAM" id="SSF51726">
    <property type="entry name" value="UROD/MetE-like"/>
    <property type="match status" value="2"/>
</dbReference>
<dbReference type="Pfam" id="PF08267">
    <property type="entry name" value="Meth_synt_1"/>
    <property type="match status" value="1"/>
</dbReference>
<evidence type="ECO:0000313" key="15">
    <source>
        <dbReference type="Proteomes" id="UP001500841"/>
    </source>
</evidence>
<dbReference type="Proteomes" id="UP001500841">
    <property type="component" value="Unassembled WGS sequence"/>
</dbReference>
<comment type="similarity">
    <text evidence="3 10">Belongs to the vitamin-B12 independent methionine synthase family.</text>
</comment>
<accession>A0ABP7WXT1</accession>
<feature type="domain" description="Cobalamin-independent methionine synthase MetE N-terminal" evidence="13">
    <location>
        <begin position="19"/>
        <end position="335"/>
    </location>
</feature>
<feature type="binding site" evidence="10">
    <location>
        <begin position="454"/>
        <end position="456"/>
    </location>
    <ligand>
        <name>L-methionine</name>
        <dbReference type="ChEBI" id="CHEBI:57844"/>
    </ligand>
</feature>
<protein>
    <recommendedName>
        <fullName evidence="10">5-methyltetrahydropteroyltriglutamate--homocysteine methyltransferase</fullName>
        <ecNumber evidence="10">2.1.1.14</ecNumber>
    </recommendedName>
    <alternativeName>
        <fullName evidence="10">Cobalamin-independent methionine synthase</fullName>
    </alternativeName>
    <alternativeName>
        <fullName evidence="10">Methionine synthase, vitamin-B12 independent isozyme</fullName>
    </alternativeName>
</protein>
<dbReference type="InterPro" id="IPR038071">
    <property type="entry name" value="UROD/MetE-like_sf"/>
</dbReference>
<dbReference type="Pfam" id="PF01717">
    <property type="entry name" value="Meth_synt_2"/>
    <property type="match status" value="1"/>
</dbReference>
<comment type="function">
    <text evidence="1 10">Catalyzes the transfer of a methyl group from 5-methyltetrahydrofolate to homocysteine resulting in methionine formation.</text>
</comment>
<evidence type="ECO:0000259" key="12">
    <source>
        <dbReference type="Pfam" id="PF01717"/>
    </source>
</evidence>
<comment type="catalytic activity">
    <reaction evidence="10">
        <text>5-methyltetrahydropteroyltri-L-glutamate + L-homocysteine = tetrahydropteroyltri-L-glutamate + L-methionine</text>
        <dbReference type="Rhea" id="RHEA:21196"/>
        <dbReference type="ChEBI" id="CHEBI:57844"/>
        <dbReference type="ChEBI" id="CHEBI:58140"/>
        <dbReference type="ChEBI" id="CHEBI:58199"/>
        <dbReference type="ChEBI" id="CHEBI:58207"/>
        <dbReference type="EC" id="2.1.1.14"/>
    </reaction>
</comment>
<feature type="binding site" evidence="10">
    <location>
        <begin position="454"/>
        <end position="456"/>
    </location>
    <ligand>
        <name>L-homocysteine</name>
        <dbReference type="ChEBI" id="CHEBI:58199"/>
    </ligand>
</feature>
<dbReference type="EMBL" id="BAABCV010000008">
    <property type="protein sequence ID" value="GAA4098758.1"/>
    <property type="molecule type" value="Genomic_DNA"/>
</dbReference>
<feature type="coiled-coil region" evidence="11">
    <location>
        <begin position="463"/>
        <end position="497"/>
    </location>
</feature>
<keyword evidence="10" id="KW-0677">Repeat</keyword>
<comment type="cofactor">
    <cofactor evidence="10">
        <name>Zn(2+)</name>
        <dbReference type="ChEBI" id="CHEBI:29105"/>
    </cofactor>
    <text evidence="10">Binds 1 zinc ion per subunit.</text>
</comment>
<feature type="binding site" evidence="10">
    <location>
        <position position="507"/>
    </location>
    <ligand>
        <name>L-homocysteine</name>
        <dbReference type="ChEBI" id="CHEBI:58199"/>
    </ligand>
</feature>
<sequence length="783" mass="88738">MYKSLFIDLLRKNIKDMLTQNLGYPRIGGQRQLKKASEQYWAGKIDLNELNSVAHKIKEDNWQTQLDAGIDLIPCNDFSFYDQMLDMSMLLGVIPQRYLPISAVKTNSEIDLYFAMARGYQKDGLDITAMEMTKWLDTNYHYIVPEFRAKQTFSLSSEKVFNEYNMAKQLLGKKAKPVLVGPVSYLLLGKEKEEGFERIDLIKELVPVYIEIINRLKQEGATWIQLDEPCLALDLSKTTKEAFELAYCAIANRVSGVKLLVATYFEALLDNAQLAVSLPVSALHVDLVRAPEQLEEVLALIPDYLQLSVGVVDGRNVWKNDYEKSLQLINKAVEKLGSNRIIITPSCSLIHSPIDLDLETTIDPEIKNWMAFAKQKLNEVAELKQIAEGNQQLLLSNKEAIASRRSSRKAHKQVIKDRVAAITEEYATRESAFPVRQQLHRERFNLPAFPTTTIGSFPQTDDVRRLRARHKKGELTLEQYEKAIEQATIDAIRWQEEIGIDVLVHGEFERNDMVEYFGEQLDGFLFTKNGWVQSYGSRCVKPPVIYGDVSRPADITVRWSKFAAAQTDKPMKGMLTGPVTMLQWSFVRDDQPREATTNQIALAIRDEVVALEQAGIGIIQIDEAAIREGLPLRKAKRPHYLDWAVKAFRITAGGVEDKTQIHTHMCYSEFNDIIKHIAAMDADVITIETSRSQMELLLAFAHFEYPNEIGPGVYDIHSPRVPGVDEMVSLLAKAADLLPAQNLWVNPDCGLKTRKWPETKAALKNMVAAARQARELIGTERII</sequence>
<keyword evidence="6 10" id="KW-0808">Transferase</keyword>
<keyword evidence="7 10" id="KW-0479">Metal-binding</keyword>
<comment type="pathway">
    <text evidence="2 10">Amino-acid biosynthesis; L-methionine biosynthesis via de novo pathway; L-methionine from L-homocysteine (MetE route): step 1/1.</text>
</comment>
<keyword evidence="11" id="KW-0175">Coiled coil</keyword>
<dbReference type="CDD" id="cd03311">
    <property type="entry name" value="CIMS_C_terminal_like"/>
    <property type="match status" value="1"/>
</dbReference>
<feature type="domain" description="Cobalamin-independent methionine synthase MetE C-terminal/archaeal" evidence="12">
    <location>
        <begin position="449"/>
        <end position="771"/>
    </location>
</feature>
<evidence type="ECO:0000256" key="5">
    <source>
        <dbReference type="ARBA" id="ARBA00022605"/>
    </source>
</evidence>
<feature type="binding site" evidence="10">
    <location>
        <position position="666"/>
    </location>
    <ligand>
        <name>Zn(2+)</name>
        <dbReference type="ChEBI" id="CHEBI:29105"/>
        <note>catalytic</note>
    </ligand>
</feature>
<reference evidence="15" key="1">
    <citation type="journal article" date="2019" name="Int. J. Syst. Evol. Microbiol.">
        <title>The Global Catalogue of Microorganisms (GCM) 10K type strain sequencing project: providing services to taxonomists for standard genome sequencing and annotation.</title>
        <authorList>
            <consortium name="The Broad Institute Genomics Platform"/>
            <consortium name="The Broad Institute Genome Sequencing Center for Infectious Disease"/>
            <person name="Wu L."/>
            <person name="Ma J."/>
        </authorList>
    </citation>
    <scope>NUCLEOTIDE SEQUENCE [LARGE SCALE GENOMIC DNA]</scope>
    <source>
        <strain evidence="15">JCM 17085</strain>
    </source>
</reference>
<evidence type="ECO:0000256" key="6">
    <source>
        <dbReference type="ARBA" id="ARBA00022679"/>
    </source>
</evidence>
<dbReference type="Gene3D" id="3.20.20.210">
    <property type="match status" value="2"/>
</dbReference>
<feature type="binding site" evidence="10">
    <location>
        <position position="664"/>
    </location>
    <ligand>
        <name>Zn(2+)</name>
        <dbReference type="ChEBI" id="CHEBI:29105"/>
        <note>catalytic</note>
    </ligand>
</feature>
<keyword evidence="8 10" id="KW-0862">Zinc</keyword>